<feature type="compositionally biased region" description="Polar residues" evidence="1">
    <location>
        <begin position="1404"/>
        <end position="1435"/>
    </location>
</feature>
<feature type="compositionally biased region" description="Polar residues" evidence="1">
    <location>
        <begin position="1114"/>
        <end position="1148"/>
    </location>
</feature>
<feature type="region of interest" description="Disordered" evidence="1">
    <location>
        <begin position="4587"/>
        <end position="5931"/>
    </location>
</feature>
<feature type="domain" description="C2" evidence="3">
    <location>
        <begin position="13"/>
        <end position="126"/>
    </location>
</feature>
<dbReference type="CDD" id="cd08394">
    <property type="entry name" value="C2A_Munc13"/>
    <property type="match status" value="1"/>
</dbReference>
<sequence length="5931" mass="634507">MLIKIKNIYFLTCSYHIGTSLLVLVVYFSNIYIYIYVCVCVCVCFADKFNVYVTLKVQNVKSTTVTVRGDQPCFEQDFMFEINRLDLGLVVELWNKGLIWDTLVGTAWIPLDTIRQSDEEGPGEWISMDSEVLMKADEIYGTKNPTPHQVLLDTRFELPFDIPDDEAQYWTTKLERINTMRIHDEYPLQDEAQRMAGPSIPSQCCSWTYFGWSEQQTLDDQDSAVEERDSDYPTEINSRPPRYHTTAQPNSSVHQYPMGRRSHHHAGARESGPDSVHNYDLDYREGRGPSIRHSNSRGEVRIMPVDSGMGVEDWETKYKLNDSILDDYLEPEQKTWNDDEETKSEIYRIASGPGDSKGSRFYQTVECDAASPEAEEYDEAGNSTKKSGLGSGDVRLVYKEAGSFEDETSPPEISIIPSVSKDRQEKTGREAYKEGLLYKTRMWAKTSFEDTLENYTIYREEEEARMRARSEYGSVGSDEMQFSLGSEEELDDMTFVEEDAQYEYDSYYKSGTYITSYGEWSHSFYERKGMFSTQDPESMLSPVNGPQDDYIDTMNELQKIVDTVSEYLAGREEEISKYEEMQKKGTKAETVEKDQDKDKEVKSEETKEETAVEQGISGVKNAMSSLISTFSGTKSPVETTAATETTTTNTTVTSSPTAPQPETGISKLLSFIPKSGATPVAVVPPANQEPSAEKKFSLQSLLPFQSPEPSRPASAASGAESTESVPSAPEPQGFSTSQPQTMVESVLGRLSPFRLFDKPAAEPVSQPASPNRSQVSTDSKEASVDKPESLEHSLSEHQSSFGGSGSGSVELLPESESSGEILDVVPRETGEGKTGESKSEAPSQAPADDTGFFSPFKKSLTSLISTTPAPADKPADAPSAPSMFSIFKPTEAPKTEDGSAASAGNKLKLPFFFSDTPPASQAPKQEGGMLSGLLKIATGEDSTGSKPGASQTAATTPLSRAALLESVPKGNTDTGWFSNLFKATSAEPPKPPAASSVPSKPPVTTKNIPTVVVASEEKEMSSVPEGGAQEEKVSKDDTTVCLELNTQPKSENITEANDAIQSQTQEDLASSAETKPQEQAQTKPHEQENPQTEQTSKPQGLLSGLLPGSLKPDQPQQGGLFSGLLSSVTGNTNENQSQQVNTPQSSGLFSGLLKLANPENVGAQQQPVPSGTQLSTGAGVENQAQQTPAPPQGGGLLSGLFKLASDTVSAPPANAAQAPQEAAKPVTTEGPSQAPNQGAAPPSQPRGLLSGLLKLASTESVSETGQTAQESGTGDGQQLNQQQQETNAQCAPPQQEAPSQSGGLLGGFLKLTESALASTGPQQPSGTSNPPNQQSKVQPPTAAPTGGMLSGFLNKLTATENAPQQQPPPPTQAQMSNQAPKPPEQTAPPQQGGFLSGLFGISNPEVSTPNQTANEKTTQTRPTGPGNQPNAQQGCRQNLQRPNQAPQQAQASGPGGMLSGLFNKIADTATATSQTQPPGQPSQSQNAPQQPPPGQQGSGFLSGLFSSNQSPAQQRGPPGTQTNQQQQQQQQQGNRQPLQRQNQIPSQTTPAPEPQQGGLLSGLFNKLAAVDPTTPQSGTGGSQSQQQASRPGPPGQTPPLSQQAPPSNQSGGILSGILKIGAETPPPKQSPAGQQQQQPSPGVQQSRRQGPQGQNPPQAAAQPQGQSGGLFSSIFKMATSDEPQQQKDQANSQPSGSSNESGGILSGFLSKLSTSSEEQTVSQVPSAQKPQQQQQQERPSAKTGQNRPQMQRTKPVEQESTHDGGSEKEQKAPQQKGFLSGLFSKGSEEEGPPKTKEYASSQIKDEQNKGSSSGSGVISSILRPGSSSDSSSQATSKESERSFLDRLIPKQKDETASAVTSSSGVEPSTSINQAQQPVMLHPAVKSTQQYMDEVQRLLYGTNNEYGYQDLLRSFAEHGVIPADLYEHQCLIEALLWQQLNDYALSEAMALQPRECYAGHQEGASAVNGEQVMHEPEWWNLKNMDPRQFHIPSHPWRNEMSSSYYKDLPRADEEDIIIFDMSNRNRKPWSSCENLDTISNQRNRRPWIEKDSVINLARERPEKISRCQSLSDCSLYGKSTVNNTERPQFDSKFALKIIKRLTAKKGPVDLTSGAVDLSSTSGPSAELEDDMSFGDSEWYQQWLSLLEQGMWWPAETGDCGYYIYADEEYIYSLLTDRSGKHLYAYATQEDNHVLKQITENISSMLQKNDKVSLCGFKIPLDNEDEMLNYQTQHKACTSVPVVPVDLSSALQKGERIMNMNLERFSQMFQESIVAQAEQPVDFSVYQMKKVKVDVNEPNVIYVPEQLEASDLTKKSNKSNHGGPYWKNQGIKDLFPEPLVNGVSSTIVAHTSSVSYRPSTLSTKYRSPIPEIKVAHVDDAAIQKLQSGSNQKGMVGGFLDKTKSNESPKVIPSSAATTTSTSPVSKSLPHVQTAIPGPSASRRLVTQRNVTQSQVTQSTLKESASGLQSSPALAHASSSSVGLPRPKLGGQVSTPSKSPTLSGVQSPTTARPECPESVTSNERRPLPPPQNLLYNRPEQAVDSLLPLKPVDFSGAPKKTEKSQDTDAPIKSNDKPVEDILDFTRNKLKKHRKEPQTSLRQDGGVDLRVEAEVKVKEINMTFPALEVIIPPVRMSDVPLTTTSAPPSPSGWTRYYPPDSGVPSPKHKTEEQTSTSTTAKPQPVSQASVQNSETSTTSRISAKGISLKVSPKAVENSASVQSCESKVSRDKNLQAFAGVPLKTETTGRVASPSPATSPIMRSSPTSPKLQISAQNKHTALTRQSSIREPTRTVLRTGQPSSVSTAPANTVKATLDMSSKAQSGPLDKPTDETKAVSLVRRRRSSVADDSNGVPLIVDLPTPTEGKQIPEKLQSQTDTVTSKAPALNTYHSGRTYKTYQTTTAPSSIRQTSLDMSSKPVEEPVVPPNDEAVSLLRRRSVSSSVVNEELSGVALVVDVQTPKVKPPLRRYQSQPQSPETSAVSPALRCQTARYSRAASLPVQCTSQTPQIATSPANAIKSTLDMSVKSISKKAEAAVASNNEVLPLTRNRSTSISDATKVTVGLSLVVEPVTSQVKPTFRRHQTQPGDVIAQDAQEKADIKTATKIPALNRQTLVCRESTGLPVQQSSQSNQKASAPENTVKTTGDIAPKITAQQKVPTAPANSVKHTLDMSPKSPSKPLERSTEFNMEQTHSGGIPLVMTKSTTQALPTLAGVPLIVQPPKQPSSPKQLPVTSQQTLSRSQGQRQAPLNHTLTGTSTPSRLTHPNALSVSIPSAPANSIKGSVDMSPKTAYKEPGKEATRISEMSSDEVISLVNAKPPVSKTIKNHSVGIPLIVEPPSTSEQGSQKQSRTGRLLSENKPQLILNASHTTEPHLYQQITTYHRNRLLSNSRDQNEKLQPRNKPMDFSVKVPSYQRNNVSITPEGQPMDYTKTDQEKSRNNNRYQQMPRSAQQKSHNRAVDLTVDLAVEINTKNRMNEIKDLSSPRVSCLPGRNISTQATSGAIPERLIQTSEQRPAQHFENLQTSSLQSQWTYQNDQPAPAVQPTGHPRGVSTMVSNAPFTNQFNRASLQSLQQSGSVATPQQIQSSVMTQQTATQFSTANVPGTSNASAISRQVNGSSTVISEGHRLPVSVSQTQQITQPASVYRAVKDTPLASNMPFTVARPKGLVKQSTVESLGEEIATENVISMPVAQTHMFSQVSPVQNVDKAAEHTPLTTVIVQDVFPQRSHGQESNNMSNISSPASAVQRSVVPQQLLMSQVSTAPAQSILPGPSLQQQGKTTSSNASMQTQVSSSQAQVETQATTRSVKGLISMFGGASSVATVTDTPQRSETILQRRGQTMQPLHTVPDQQVTPAVTQAVTSNTGTSVKGLVSMFSNVGPTTTPASAEQSSTAFTPTEPVPSPQYAASPPVVFPTPAPLPNQVHTMESARQIPSPRYTTPPPMVFAPPTSAEHVVEPSRTLPPVGPPPSPRHTTPPPMVFPATTPLPGPGYSATPPMVFPLPSSLPSTGHMGESSKAFTSVEIPSTPRYTTPPPMVFPEAAPLPSPRYTTPPSMVFPEAAPLQSPGYTTPLSMVFPEAAPPPSPRYTTPPSMVFPEAAPLQSPGYTTPASMVFPEAAPLPSPRYTTPPSMVFPEAAPLPSPRYTTPSSMVFQETTPCPSPRYTTPPPMVFSEAPPHSSSGYTAPPSMEYPPPSGFSGAGHTVEPFKAYPPVEPPPSQVAPLPMQSFQASPIQQPDYSAPPPTVYTAVSSDSQQGQYKSEPSPQASQHPTSSLSGYISQAPSIIITQAELESEEPSELTSSQPEIPEKEVSQESSVSPDASPKLSSCTVTTDTTLNDLTSVVTVTNIQSEQILTTSSKTDEQQPSIAAATHTTEPAPNTDVSKDKSVESEVYQPKQPSVDIVAPEMLVLEDVPSFATVLPTELNEKTSGFSGWGPRKMLIPQIILSEASSPEDECPSEEEMTPVCESNEPKIDDSSVSSEEIIKTITDSSQQSNSDTKLSGKEEILRDSEEDKTSSPMTSTQTTYSPSDIQPALAVSEETESQKALAEVTQKLPNEAISSDEPGSMSVTQKENSLISATTPSITEAVTGKPINVSAVAEKESKVEDEVISSETSEKIKPKEEPKEDSNVSAVSNIQPLTQDVEKFPHTASSELPEKAEKETEQVATDSDTVLAVSEGQPQASKESEAGLEKTESKETPESKEALPKEDTASDSHTQQPAAAEEQSSKGIFSIFGGSSSAPQTQGGSSILGGILPGSTTSKETPGSGLFSVFSGSSSPSTPASSAPKEMPGKGLFSMFGGGSAQPPPEPSPHGPPGPGPRAPPGSAPRGPLITGPRGPPGFGPRGPPGSGPRGPPGTGPRGPPGTGPRGPPGTGPRGPPGPGPRGPPGTGPRGPPPPKEPQGKSLFSMFGGPAPQATPAGGASSKPPASGSSILGGILPGSSAPKDSSGSGLFSMFGAPSTQPSPAQTESDNKEQTGKGLFSMFGGPSPPASSEPESGFKMPTVFSLGGGSDKPKSSGFSILSFMDDKKSDEPISEDTVTPKDESSSTQITPSPVGDKIEDVTPQHEKTVEAGVDPSNIPTSENISSVIKESCDVETEDSKKAEDRTTETTELTHTEITTKPESEAEARPPSEEQAPGLESSTVEVTPVVHMDTDETKSKETEVSEPEKYSSCDSAIEPSAELHPDKQLEVEKLSESDKHAESEIKSEPESQKPIESEEPLKAELQEVDKTLPADNDKAADIEKLDESRNEEEIQNQGESVKSSVSKMSTEEAHSQLPKNEPCKGLLDDKPSEIKPQEEGEKQPSEQTVEAGQKAESEKDTSEKDKVADHTNVLENKPCEALLEEKPTEIKQEVETGKPLTEPTVQADSESEKEAGHLLEEKPADTKQEITGTQLQDTTVPSGSEPQSSTPIQQQPHSTPEITGPPGPHPGTVCPPGQPGIRMAGPPGQPRPGMQGPRPGMPGQPRPGMPGQPRPGMQGPRPGMQGPRAGMPGQPRPRMTGPQRPPEPAGFSGFMSMFSSGPSASSKPATSGFFSSPNTSFFKPSAPTGPQQQQQKTSFFNLPTSLPTSLPTESLTGDLLGLFKGTESAKSDESKSAAEACKPETENKEGAKDSNDPRSPVEKTGPEAPLSPTEKQEQEPTESSEPVKDSEDPSLKSAEVANDGTSDITSEPTKKEESEAGHLTEEPQAISKEPVEETPMSPTTTQKIDEEKLPTSPPAKGMFDLPGLSTPSFGGLFSGAADTAKPLSSLFGSSTPASSDDSKPPQQQPESGGLFSGFKGLSAGLFQEDKPPAAKVEPTSAVSMFGKKIGFPWQSSPPPSPPAVVTTQPKPVELKSEDNDEEAPETDKLSPDSDITGSADCSDTEGPTDTSSEKQQSFDMSPESPLVLKQHSSGTDDETLKPPQVVPPPEDKDKGATDHTTGQLPESHLTKELEKRLVEP</sequence>
<dbReference type="FunFam" id="2.60.40.150:FF:000031">
    <property type="entry name" value="Protein unc-13 homolog B"/>
    <property type="match status" value="1"/>
</dbReference>
<feature type="compositionally biased region" description="Low complexity" evidence="1">
    <location>
        <begin position="1210"/>
        <end position="1225"/>
    </location>
</feature>
<dbReference type="Pfam" id="PF00168">
    <property type="entry name" value="C2"/>
    <property type="match status" value="1"/>
</dbReference>
<feature type="region of interest" description="Disordered" evidence="1">
    <location>
        <begin position="2546"/>
        <end position="2575"/>
    </location>
</feature>
<feature type="compositionally biased region" description="Basic and acidic residues" evidence="1">
    <location>
        <begin position="1837"/>
        <end position="1855"/>
    </location>
</feature>
<feature type="compositionally biased region" description="Polar residues" evidence="1">
    <location>
        <begin position="1711"/>
        <end position="1720"/>
    </location>
</feature>
<feature type="region of interest" description="Disordered" evidence="1">
    <location>
        <begin position="3759"/>
        <end position="3793"/>
    </location>
</feature>
<feature type="region of interest" description="Disordered" evidence="1">
    <location>
        <begin position="3873"/>
        <end position="3897"/>
    </location>
</feature>
<feature type="compositionally biased region" description="Low complexity" evidence="1">
    <location>
        <begin position="1471"/>
        <end position="1488"/>
    </location>
</feature>
<dbReference type="PANTHER" id="PTHR10480:SF14">
    <property type="entry name" value="PROTEIN UNC-13 HOMOLOG B-LIKE"/>
    <property type="match status" value="1"/>
</dbReference>
<dbReference type="GO" id="GO:0061789">
    <property type="term" value="P:dense core granule priming"/>
    <property type="evidence" value="ECO:0007669"/>
    <property type="project" value="TreeGrafter"/>
</dbReference>
<feature type="transmembrane region" description="Helical" evidence="2">
    <location>
        <begin position="7"/>
        <end position="35"/>
    </location>
</feature>
<feature type="compositionally biased region" description="Low complexity" evidence="1">
    <location>
        <begin position="2411"/>
        <end position="2420"/>
    </location>
</feature>
<evidence type="ECO:0000259" key="3">
    <source>
        <dbReference type="PROSITE" id="PS50004"/>
    </source>
</evidence>
<feature type="compositionally biased region" description="Low complexity" evidence="1">
    <location>
        <begin position="868"/>
        <end position="882"/>
    </location>
</feature>
<feature type="compositionally biased region" description="Low complexity" evidence="1">
    <location>
        <begin position="982"/>
        <end position="1006"/>
    </location>
</feature>
<feature type="compositionally biased region" description="Basic and acidic residues" evidence="1">
    <location>
        <begin position="1029"/>
        <end position="1038"/>
    </location>
</feature>
<feature type="compositionally biased region" description="Basic and acidic residues" evidence="1">
    <location>
        <begin position="5361"/>
        <end position="5379"/>
    </location>
</feature>
<feature type="compositionally biased region" description="Basic and acidic residues" evidence="1">
    <location>
        <begin position="1786"/>
        <end position="1808"/>
    </location>
</feature>
<feature type="compositionally biased region" description="Polar residues" evidence="1">
    <location>
        <begin position="1162"/>
        <end position="1176"/>
    </location>
</feature>
<feature type="region of interest" description="Disordered" evidence="1">
    <location>
        <begin position="3379"/>
        <end position="3450"/>
    </location>
</feature>
<feature type="region of interest" description="Disordered" evidence="1">
    <location>
        <begin position="2896"/>
        <end position="2920"/>
    </location>
</feature>
<dbReference type="GO" id="GO:0016081">
    <property type="term" value="P:synaptic vesicle docking"/>
    <property type="evidence" value="ECO:0007669"/>
    <property type="project" value="TreeGrafter"/>
</dbReference>
<feature type="compositionally biased region" description="Polar residues" evidence="1">
    <location>
        <begin position="4507"/>
        <end position="4521"/>
    </location>
</feature>
<dbReference type="GO" id="GO:0098831">
    <property type="term" value="C:presynaptic active zone cytoplasmic component"/>
    <property type="evidence" value="ECO:0007669"/>
    <property type="project" value="TreeGrafter"/>
</dbReference>
<feature type="compositionally biased region" description="Basic and acidic residues" evidence="1">
    <location>
        <begin position="5048"/>
        <end position="5061"/>
    </location>
</feature>
<feature type="compositionally biased region" description="Polar residues" evidence="1">
    <location>
        <begin position="1257"/>
        <end position="1272"/>
    </location>
</feature>
<feature type="compositionally biased region" description="Basic and acidic residues" evidence="1">
    <location>
        <begin position="778"/>
        <end position="795"/>
    </location>
</feature>
<evidence type="ECO:0000256" key="1">
    <source>
        <dbReference type="SAM" id="MobiDB-lite"/>
    </source>
</evidence>
<feature type="compositionally biased region" description="Polar residues" evidence="1">
    <location>
        <begin position="4346"/>
        <end position="4372"/>
    </location>
</feature>
<feature type="compositionally biased region" description="Polar residues" evidence="1">
    <location>
        <begin position="3434"/>
        <end position="3447"/>
    </location>
</feature>
<feature type="compositionally biased region" description="Polar residues" evidence="1">
    <location>
        <begin position="4304"/>
        <end position="4319"/>
    </location>
</feature>
<keyword evidence="2" id="KW-0812">Transmembrane</keyword>
<feature type="compositionally biased region" description="Low complexity" evidence="1">
    <location>
        <begin position="1096"/>
        <end position="1112"/>
    </location>
</feature>
<feature type="compositionally biased region" description="Polar residues" evidence="1">
    <location>
        <begin position="3873"/>
        <end position="3888"/>
    </location>
</feature>
<feature type="compositionally biased region" description="Basic and acidic residues" evidence="1">
    <location>
        <begin position="267"/>
        <end position="281"/>
    </location>
</feature>
<dbReference type="GO" id="GO:0030672">
    <property type="term" value="C:synaptic vesicle membrane"/>
    <property type="evidence" value="ECO:0007669"/>
    <property type="project" value="TreeGrafter"/>
</dbReference>
<feature type="region of interest" description="Disordered" evidence="1">
    <location>
        <begin position="218"/>
        <end position="281"/>
    </location>
</feature>
<feature type="compositionally biased region" description="Polar residues" evidence="1">
    <location>
        <begin position="5741"/>
        <end position="5761"/>
    </location>
</feature>
<dbReference type="InterPro" id="IPR027080">
    <property type="entry name" value="Unc-13"/>
</dbReference>
<feature type="compositionally biased region" description="Basic and acidic residues" evidence="1">
    <location>
        <begin position="5578"/>
        <end position="5616"/>
    </location>
</feature>
<feature type="region of interest" description="Disordered" evidence="1">
    <location>
        <begin position="3210"/>
        <end position="3256"/>
    </location>
</feature>
<feature type="compositionally biased region" description="Low complexity" evidence="1">
    <location>
        <begin position="4817"/>
        <end position="4826"/>
    </location>
</feature>
<feature type="compositionally biased region" description="Low complexity" evidence="1">
    <location>
        <begin position="4901"/>
        <end position="4934"/>
    </location>
</feature>
<feature type="compositionally biased region" description="Basic and acidic residues" evidence="1">
    <location>
        <begin position="5663"/>
        <end position="5676"/>
    </location>
</feature>
<feature type="compositionally biased region" description="Pro residues" evidence="1">
    <location>
        <begin position="5450"/>
        <end position="5464"/>
    </location>
</feature>
<feature type="region of interest" description="Disordered" evidence="1">
    <location>
        <begin position="630"/>
        <end position="957"/>
    </location>
</feature>
<accession>A0A8T2KWZ7</accession>
<feature type="compositionally biased region" description="Basic and acidic residues" evidence="1">
    <location>
        <begin position="5143"/>
        <end position="5162"/>
    </location>
</feature>
<feature type="compositionally biased region" description="Polar residues" evidence="1">
    <location>
        <begin position="5380"/>
        <end position="5409"/>
    </location>
</feature>
<feature type="compositionally biased region" description="Polar residues" evidence="1">
    <location>
        <begin position="1315"/>
        <end position="1338"/>
    </location>
</feature>
<feature type="compositionally biased region" description="Basic and acidic residues" evidence="1">
    <location>
        <begin position="5172"/>
        <end position="5243"/>
    </location>
</feature>
<feature type="compositionally biased region" description="Polar residues" evidence="1">
    <location>
        <begin position="3146"/>
        <end position="3160"/>
    </location>
</feature>
<feature type="compositionally biased region" description="Basic and acidic residues" evidence="1">
    <location>
        <begin position="4605"/>
        <end position="4619"/>
    </location>
</feature>
<dbReference type="GO" id="GO:0099525">
    <property type="term" value="P:presynaptic dense core vesicle exocytosis"/>
    <property type="evidence" value="ECO:0007669"/>
    <property type="project" value="TreeGrafter"/>
</dbReference>
<feature type="compositionally biased region" description="Polar residues" evidence="1">
    <location>
        <begin position="1598"/>
        <end position="1609"/>
    </location>
</feature>
<dbReference type="GO" id="GO:0031594">
    <property type="term" value="C:neuromuscular junction"/>
    <property type="evidence" value="ECO:0007669"/>
    <property type="project" value="TreeGrafter"/>
</dbReference>
<feature type="compositionally biased region" description="Polar residues" evidence="1">
    <location>
        <begin position="2442"/>
        <end position="2466"/>
    </location>
</feature>
<feature type="compositionally biased region" description="Basic and acidic residues" evidence="1">
    <location>
        <begin position="4491"/>
        <end position="4506"/>
    </location>
</feature>
<feature type="compositionally biased region" description="Low complexity" evidence="1">
    <location>
        <begin position="3119"/>
        <end position="3130"/>
    </location>
</feature>
<feature type="compositionally biased region" description="Low complexity" evidence="1">
    <location>
        <begin position="4755"/>
        <end position="4777"/>
    </location>
</feature>
<feature type="region of interest" description="Disordered" evidence="1">
    <location>
        <begin position="2836"/>
        <end position="2862"/>
    </location>
</feature>
<feature type="compositionally biased region" description="Basic and acidic residues" evidence="1">
    <location>
        <begin position="5277"/>
        <end position="5295"/>
    </location>
</feature>
<evidence type="ECO:0000313" key="5">
    <source>
        <dbReference type="Proteomes" id="UP000752171"/>
    </source>
</evidence>
<feature type="compositionally biased region" description="Low complexity" evidence="1">
    <location>
        <begin position="1436"/>
        <end position="1450"/>
    </location>
</feature>
<feature type="compositionally biased region" description="Low complexity" evidence="1">
    <location>
        <begin position="1630"/>
        <end position="1665"/>
    </location>
</feature>
<feature type="compositionally biased region" description="Low complexity" evidence="1">
    <location>
        <begin position="5500"/>
        <end position="5520"/>
    </location>
</feature>
<feature type="compositionally biased region" description="Low complexity" evidence="1">
    <location>
        <begin position="5433"/>
        <end position="5449"/>
    </location>
</feature>
<dbReference type="GO" id="GO:0043195">
    <property type="term" value="C:terminal bouton"/>
    <property type="evidence" value="ECO:0007669"/>
    <property type="project" value="TreeGrafter"/>
</dbReference>
<feature type="region of interest" description="Disordered" evidence="1">
    <location>
        <begin position="3329"/>
        <end position="3352"/>
    </location>
</feature>
<feature type="region of interest" description="Disordered" evidence="1">
    <location>
        <begin position="4166"/>
        <end position="4320"/>
    </location>
</feature>
<comment type="caution">
    <text evidence="4">The sequence shown here is derived from an EMBL/GenBank/DDBJ whole genome shotgun (WGS) entry which is preliminary data.</text>
</comment>
<feature type="compositionally biased region" description="Low complexity" evidence="1">
    <location>
        <begin position="5465"/>
        <end position="5490"/>
    </location>
</feature>
<feature type="compositionally biased region" description="Acidic residues" evidence="1">
    <location>
        <begin position="4442"/>
        <end position="4453"/>
    </location>
</feature>
<feature type="compositionally biased region" description="Polar residues" evidence="1">
    <location>
        <begin position="1857"/>
        <end position="1876"/>
    </location>
</feature>
<feature type="compositionally biased region" description="Polar residues" evidence="1">
    <location>
        <begin position="5844"/>
        <end position="5870"/>
    </location>
</feature>
<protein>
    <recommendedName>
        <fullName evidence="3">C2 domain-containing protein</fullName>
    </recommendedName>
</protein>
<evidence type="ECO:0000313" key="4">
    <source>
        <dbReference type="EMBL" id="KAG9261566.1"/>
    </source>
</evidence>
<feature type="compositionally biased region" description="Polar residues" evidence="1">
    <location>
        <begin position="1742"/>
        <end position="1752"/>
    </location>
</feature>
<feature type="compositionally biased region" description="Polar residues" evidence="1">
    <location>
        <begin position="940"/>
        <end position="957"/>
    </location>
</feature>
<feature type="compositionally biased region" description="Polar residues" evidence="1">
    <location>
        <begin position="3332"/>
        <end position="3345"/>
    </location>
</feature>
<dbReference type="InterPro" id="IPR035892">
    <property type="entry name" value="C2_domain_sf"/>
</dbReference>
<feature type="compositionally biased region" description="Polar residues" evidence="1">
    <location>
        <begin position="3225"/>
        <end position="3256"/>
    </location>
</feature>
<gene>
    <name evidence="4" type="ORF">AMEX_G25137</name>
</gene>
<feature type="region of interest" description="Disordered" evidence="1">
    <location>
        <begin position="2386"/>
        <end position="2532"/>
    </location>
</feature>
<dbReference type="GO" id="GO:0016082">
    <property type="term" value="P:synaptic vesicle priming"/>
    <property type="evidence" value="ECO:0007669"/>
    <property type="project" value="TreeGrafter"/>
</dbReference>
<feature type="compositionally biased region" description="Pro residues" evidence="1">
    <location>
        <begin position="4795"/>
        <end position="4816"/>
    </location>
</feature>
<dbReference type="GO" id="GO:0019992">
    <property type="term" value="F:diacylglycerol binding"/>
    <property type="evidence" value="ECO:0007669"/>
    <property type="project" value="InterPro"/>
</dbReference>
<evidence type="ECO:0000256" key="2">
    <source>
        <dbReference type="SAM" id="Phobius"/>
    </source>
</evidence>
<feature type="compositionally biased region" description="Low complexity" evidence="1">
    <location>
        <begin position="5762"/>
        <end position="5777"/>
    </location>
</feature>
<feature type="compositionally biased region" description="Basic and acidic residues" evidence="1">
    <location>
        <begin position="5334"/>
        <end position="5347"/>
    </location>
</feature>
<feature type="compositionally biased region" description="Polar residues" evidence="1">
    <location>
        <begin position="3407"/>
        <end position="3416"/>
    </location>
</feature>
<feature type="compositionally biased region" description="Basic and acidic residues" evidence="1">
    <location>
        <begin position="1754"/>
        <end position="1771"/>
    </location>
</feature>
<dbReference type="SUPFAM" id="SSF49562">
    <property type="entry name" value="C2 domain (Calcium/lipid-binding domain, CaLB)"/>
    <property type="match status" value="1"/>
</dbReference>
<feature type="compositionally biased region" description="Basic and acidic residues" evidence="1">
    <location>
        <begin position="4645"/>
        <end position="4654"/>
    </location>
</feature>
<feature type="compositionally biased region" description="Basic and acidic residues" evidence="1">
    <location>
        <begin position="578"/>
        <end position="610"/>
    </location>
</feature>
<feature type="compositionally biased region" description="Low complexity" evidence="1">
    <location>
        <begin position="796"/>
        <end position="820"/>
    </location>
</feature>
<feature type="compositionally biased region" description="Low complexity" evidence="1">
    <location>
        <begin position="1721"/>
        <end position="1736"/>
    </location>
</feature>
<organism evidence="4 5">
    <name type="scientific">Astyanax mexicanus</name>
    <name type="common">Blind cave fish</name>
    <name type="synonym">Astyanax fasciatus mexicanus</name>
    <dbReference type="NCBI Taxonomy" id="7994"/>
    <lineage>
        <taxon>Eukaryota</taxon>
        <taxon>Metazoa</taxon>
        <taxon>Chordata</taxon>
        <taxon>Craniata</taxon>
        <taxon>Vertebrata</taxon>
        <taxon>Euteleostomi</taxon>
        <taxon>Actinopterygii</taxon>
        <taxon>Neopterygii</taxon>
        <taxon>Teleostei</taxon>
        <taxon>Ostariophysi</taxon>
        <taxon>Characiformes</taxon>
        <taxon>Characoidei</taxon>
        <taxon>Acestrorhamphidae</taxon>
        <taxon>Acestrorhamphinae</taxon>
        <taxon>Astyanax</taxon>
    </lineage>
</organism>
<dbReference type="PANTHER" id="PTHR10480">
    <property type="entry name" value="PROTEIN UNC-13 HOMOLOG"/>
    <property type="match status" value="1"/>
</dbReference>
<feature type="compositionally biased region" description="Low complexity" evidence="1">
    <location>
        <begin position="1610"/>
        <end position="1621"/>
    </location>
</feature>
<feature type="compositionally biased region" description="Basic and acidic residues" evidence="1">
    <location>
        <begin position="825"/>
        <end position="839"/>
    </location>
</feature>
<feature type="region of interest" description="Disordered" evidence="1">
    <location>
        <begin position="578"/>
        <end position="617"/>
    </location>
</feature>
<feature type="compositionally biased region" description="Polar residues" evidence="1">
    <location>
        <begin position="4238"/>
        <end position="4277"/>
    </location>
</feature>
<feature type="compositionally biased region" description="Low complexity" evidence="1">
    <location>
        <begin position="1810"/>
        <end position="1836"/>
    </location>
</feature>
<feature type="compositionally biased region" description="Low complexity" evidence="1">
    <location>
        <begin position="4718"/>
        <end position="4748"/>
    </location>
</feature>
<dbReference type="SMART" id="SM00239">
    <property type="entry name" value="C2"/>
    <property type="match status" value="1"/>
</dbReference>
<feature type="compositionally biased region" description="Low complexity" evidence="1">
    <location>
        <begin position="1498"/>
        <end position="1543"/>
    </location>
</feature>
<dbReference type="InterPro" id="IPR000008">
    <property type="entry name" value="C2_dom"/>
</dbReference>
<feature type="compositionally biased region" description="Polar residues" evidence="1">
    <location>
        <begin position="4217"/>
        <end position="4228"/>
    </location>
</feature>
<feature type="compositionally biased region" description="Pro residues" evidence="1">
    <location>
        <begin position="4827"/>
        <end position="4890"/>
    </location>
</feature>
<feature type="compositionally biased region" description="Polar residues" evidence="1">
    <location>
        <begin position="2668"/>
        <end position="2696"/>
    </location>
</feature>
<feature type="compositionally biased region" description="Basic and acidic residues" evidence="1">
    <location>
        <begin position="5919"/>
        <end position="5931"/>
    </location>
</feature>
<feature type="compositionally biased region" description="Low complexity" evidence="1">
    <location>
        <begin position="707"/>
        <end position="724"/>
    </location>
</feature>
<feature type="compositionally biased region" description="Polar residues" evidence="1">
    <location>
        <begin position="2896"/>
        <end position="2909"/>
    </location>
</feature>
<keyword evidence="2" id="KW-0472">Membrane</keyword>
<dbReference type="PROSITE" id="PS50004">
    <property type="entry name" value="C2"/>
    <property type="match status" value="1"/>
</dbReference>
<feature type="compositionally biased region" description="Polar residues" evidence="1">
    <location>
        <begin position="5523"/>
        <end position="5566"/>
    </location>
</feature>
<feature type="region of interest" description="Disordered" evidence="1">
    <location>
        <begin position="3114"/>
        <end position="3189"/>
    </location>
</feature>
<reference evidence="4 5" key="1">
    <citation type="submission" date="2021-07" db="EMBL/GenBank/DDBJ databases">
        <authorList>
            <person name="Imarazene B."/>
            <person name="Zahm M."/>
            <person name="Klopp C."/>
            <person name="Cabau C."/>
            <person name="Beille S."/>
            <person name="Jouanno E."/>
            <person name="Castinel A."/>
            <person name="Lluch J."/>
            <person name="Gil L."/>
            <person name="Kuchtly C."/>
            <person name="Lopez Roques C."/>
            <person name="Donnadieu C."/>
            <person name="Parrinello H."/>
            <person name="Journot L."/>
            <person name="Du K."/>
            <person name="Schartl M."/>
            <person name="Retaux S."/>
            <person name="Guiguen Y."/>
        </authorList>
    </citation>
    <scope>NUCLEOTIDE SEQUENCE [LARGE SCALE GENOMIC DNA]</scope>
    <source>
        <strain evidence="4">Pach_M1</strain>
        <tissue evidence="4">Testis</tissue>
    </source>
</reference>
<dbReference type="GO" id="GO:0042734">
    <property type="term" value="C:presynaptic membrane"/>
    <property type="evidence" value="ECO:0007669"/>
    <property type="project" value="TreeGrafter"/>
</dbReference>
<dbReference type="GO" id="GO:0017075">
    <property type="term" value="F:syntaxin-1 binding"/>
    <property type="evidence" value="ECO:0007669"/>
    <property type="project" value="TreeGrafter"/>
</dbReference>
<feature type="compositionally biased region" description="Low complexity" evidence="1">
    <location>
        <begin position="635"/>
        <end position="657"/>
    </location>
</feature>
<feature type="compositionally biased region" description="Polar residues" evidence="1">
    <location>
        <begin position="5246"/>
        <end position="5259"/>
    </location>
</feature>
<feature type="region of interest" description="Disordered" evidence="1">
    <location>
        <begin position="4346"/>
        <end position="4387"/>
    </location>
</feature>
<feature type="compositionally biased region" description="Polar residues" evidence="1">
    <location>
        <begin position="4558"/>
        <end position="4574"/>
    </location>
</feature>
<feature type="compositionally biased region" description="Low complexity" evidence="1">
    <location>
        <begin position="2467"/>
        <end position="2478"/>
    </location>
</feature>
<feature type="compositionally biased region" description="Basic and acidic residues" evidence="1">
    <location>
        <begin position="5089"/>
        <end position="5123"/>
    </location>
</feature>
<dbReference type="Gene3D" id="2.60.40.150">
    <property type="entry name" value="C2 domain"/>
    <property type="match status" value="1"/>
</dbReference>
<feature type="compositionally biased region" description="Polar residues" evidence="1">
    <location>
        <begin position="245"/>
        <end position="254"/>
    </location>
</feature>
<feature type="compositionally biased region" description="Polar residues" evidence="1">
    <location>
        <begin position="5069"/>
        <end position="5080"/>
    </location>
</feature>
<dbReference type="EMBL" id="JAICCE010000022">
    <property type="protein sequence ID" value="KAG9261566.1"/>
    <property type="molecule type" value="Genomic_DNA"/>
</dbReference>
<feature type="compositionally biased region" description="Polar residues" evidence="1">
    <location>
        <begin position="4478"/>
        <end position="4490"/>
    </location>
</feature>
<feature type="region of interest" description="Disordered" evidence="1">
    <location>
        <begin position="2636"/>
        <end position="2699"/>
    </location>
</feature>
<feature type="region of interest" description="Disordered" evidence="1">
    <location>
        <begin position="4436"/>
        <end position="4574"/>
    </location>
</feature>
<feature type="compositionally biased region" description="Polar residues" evidence="1">
    <location>
        <begin position="1681"/>
        <end position="1701"/>
    </location>
</feature>
<dbReference type="GO" id="GO:0005516">
    <property type="term" value="F:calmodulin binding"/>
    <property type="evidence" value="ECO:0007669"/>
    <property type="project" value="TreeGrafter"/>
</dbReference>
<feature type="compositionally biased region" description="Basic and acidic residues" evidence="1">
    <location>
        <begin position="4675"/>
        <end position="4703"/>
    </location>
</feature>
<feature type="compositionally biased region" description="Polar residues" evidence="1">
    <location>
        <begin position="3766"/>
        <end position="3793"/>
    </location>
</feature>
<feature type="compositionally biased region" description="Polar residues" evidence="1">
    <location>
        <begin position="766"/>
        <end position="777"/>
    </location>
</feature>
<proteinExistence type="predicted"/>
<dbReference type="GO" id="GO:0035249">
    <property type="term" value="P:synaptic transmission, glutamatergic"/>
    <property type="evidence" value="ECO:0007669"/>
    <property type="project" value="TreeGrafter"/>
</dbReference>
<feature type="compositionally biased region" description="Low complexity" evidence="1">
    <location>
        <begin position="1572"/>
        <end position="1590"/>
    </location>
</feature>
<feature type="compositionally biased region" description="Polar residues" evidence="1">
    <location>
        <begin position="733"/>
        <end position="743"/>
    </location>
</feature>
<keyword evidence="2" id="KW-1133">Transmembrane helix</keyword>
<feature type="region of interest" description="Disordered" evidence="1">
    <location>
        <begin position="979"/>
        <end position="1877"/>
    </location>
</feature>
<dbReference type="Proteomes" id="UP000752171">
    <property type="component" value="Unassembled WGS sequence"/>
</dbReference>
<feature type="region of interest" description="Disordered" evidence="1">
    <location>
        <begin position="2740"/>
        <end position="2764"/>
    </location>
</feature>
<feature type="compositionally biased region" description="Basic and acidic residues" evidence="1">
    <location>
        <begin position="5304"/>
        <end position="5320"/>
    </location>
</feature>
<feature type="compositionally biased region" description="Polar residues" evidence="1">
    <location>
        <begin position="4620"/>
        <end position="4631"/>
    </location>
</feature>
<name>A0A8T2KWZ7_ASTMX</name>
<feature type="compositionally biased region" description="Polar residues" evidence="1">
    <location>
        <begin position="1044"/>
        <end position="1082"/>
    </location>
</feature>
<feature type="compositionally biased region" description="Polar residues" evidence="1">
    <location>
        <begin position="4950"/>
        <end position="4960"/>
    </location>
</feature>
<feature type="compositionally biased region" description="Basic and acidic residues" evidence="1">
    <location>
        <begin position="5636"/>
        <end position="5645"/>
    </location>
</feature>
<feature type="compositionally biased region" description="Polar residues" evidence="1">
    <location>
        <begin position="2489"/>
        <end position="2507"/>
    </location>
</feature>